<organism evidence="1">
    <name type="scientific">Streptomyces haneummycinicus</name>
    <dbReference type="NCBI Taxonomy" id="3074435"/>
    <lineage>
        <taxon>Bacteria</taxon>
        <taxon>Bacillati</taxon>
        <taxon>Actinomycetota</taxon>
        <taxon>Actinomycetes</taxon>
        <taxon>Kitasatosporales</taxon>
        <taxon>Streptomycetaceae</taxon>
        <taxon>Streptomyces</taxon>
    </lineage>
</organism>
<proteinExistence type="predicted"/>
<evidence type="ECO:0000313" key="1">
    <source>
        <dbReference type="EMBL" id="BFO16480.1"/>
    </source>
</evidence>
<dbReference type="AlphaFoldDB" id="A0AAT9HGN6"/>
<reference evidence="1" key="2">
    <citation type="submission" date="2024-07" db="EMBL/GenBank/DDBJ databases">
        <title>Streptomyces haneummycinica sp. nov., a new antibiotic-producing actinobacterium isolated from marine sediment.</title>
        <authorList>
            <person name="Uemura M."/>
            <person name="Hamada M."/>
            <person name="Hirano S."/>
            <person name="Kobayashi K."/>
            <person name="Ohshiro T."/>
            <person name="Kobayashi T."/>
            <person name="Terahara T."/>
        </authorList>
    </citation>
    <scope>NUCLEOTIDE SEQUENCE</scope>
    <source>
        <strain evidence="1">KM77-8</strain>
    </source>
</reference>
<sequence>MHDDRISEQGAWVVLGGVHLLNRTAPRRPDEPIVLVRVPPQEVYRPATTVIIRWNGLGLCPTDALRLGGARLGSTRIDGGGLFPEAIAGPALRGLVGAEAATGLVPLCYLAEHASGSYHAYAQIRFHPEDACFVRTTREPVGPGPVEELRWLEPVLTAHAESSTALNNHLRYFRKHFSGTELEFKYTLDPAPDIWAASMELLKALRDGELEGCRPEYREEFQIHYTENHLFDVIGPEPDIGYASFIPTVTAGHVLKRKWFTEDAFARREELTLGLDIAPNRFKAYLSEELGLQVRAMPPFQRVRYDIQCESMRTGHVYGIFLDRCSLLAAPEVVLSQCELEYLRSRSVLGHDQDEVLSEMERIDDWLRGYVSARGWATQHTFYSKRSFLREAVALRPELAPPTSSPSLTVPTQWGSVMTTTASKPHNEDSGTGASAVAEETLAGAEGDEEASEEQLAGVPAAALAEAERPLTLELADLLTGSTMVRRLPSLIRRTISTAVFALRSAATGLQGLVGYGRDLLRTGLYLDDWERFANEAAGQRLDRGTIAPRRPKHIDLRQVTFC</sequence>
<accession>A0AAT9HGN6</accession>
<dbReference type="EMBL" id="AP035768">
    <property type="protein sequence ID" value="BFO16480.1"/>
    <property type="molecule type" value="Genomic_DNA"/>
</dbReference>
<protein>
    <submittedName>
        <fullName evidence="1">Uncharacterized protein</fullName>
    </submittedName>
</protein>
<reference evidence="1" key="1">
    <citation type="submission" date="2024-06" db="EMBL/GenBank/DDBJ databases">
        <authorList>
            <consortium name="consrtm"/>
            <person name="Uemura M."/>
            <person name="Terahara T."/>
        </authorList>
    </citation>
    <scope>NUCLEOTIDE SEQUENCE</scope>
    <source>
        <strain evidence="1">KM77-8</strain>
    </source>
</reference>
<gene>
    <name evidence="1" type="ORF">SHKM778_28680</name>
</gene>
<name>A0AAT9HGN6_9ACTN</name>